<evidence type="ECO:0000313" key="4">
    <source>
        <dbReference type="Proteomes" id="UP001500280"/>
    </source>
</evidence>
<evidence type="ECO:0000313" key="3">
    <source>
        <dbReference type="EMBL" id="GAA1673879.1"/>
    </source>
</evidence>
<accession>A0ABP4SJL8</accession>
<dbReference type="InterPro" id="IPR006326">
    <property type="entry name" value="UDPGT_MGT-like"/>
</dbReference>
<comment type="caution">
    <text evidence="3">The sequence shown here is derived from an EMBL/GenBank/DDBJ whole genome shotgun (WGS) entry which is preliminary data.</text>
</comment>
<dbReference type="SUPFAM" id="SSF53756">
    <property type="entry name" value="UDP-Glycosyltransferase/glycogen phosphorylase"/>
    <property type="match status" value="1"/>
</dbReference>
<dbReference type="RefSeq" id="WP_344147408.1">
    <property type="nucleotide sequence ID" value="NZ_BAAANF010000004.1"/>
</dbReference>
<dbReference type="CDD" id="cd03784">
    <property type="entry name" value="GT1_Gtf-like"/>
    <property type="match status" value="1"/>
</dbReference>
<reference evidence="4" key="1">
    <citation type="journal article" date="2019" name="Int. J. Syst. Evol. Microbiol.">
        <title>The Global Catalogue of Microorganisms (GCM) 10K type strain sequencing project: providing services to taxonomists for standard genome sequencing and annotation.</title>
        <authorList>
            <consortium name="The Broad Institute Genomics Platform"/>
            <consortium name="The Broad Institute Genome Sequencing Center for Infectious Disease"/>
            <person name="Wu L."/>
            <person name="Ma J."/>
        </authorList>
    </citation>
    <scope>NUCLEOTIDE SEQUENCE [LARGE SCALE GENOMIC DNA]</scope>
    <source>
        <strain evidence="4">JCM 14307</strain>
    </source>
</reference>
<organism evidence="3 4">
    <name type="scientific">Kribbella yunnanensis</name>
    <dbReference type="NCBI Taxonomy" id="190194"/>
    <lineage>
        <taxon>Bacteria</taxon>
        <taxon>Bacillati</taxon>
        <taxon>Actinomycetota</taxon>
        <taxon>Actinomycetes</taxon>
        <taxon>Propionibacteriales</taxon>
        <taxon>Kribbellaceae</taxon>
        <taxon>Kribbella</taxon>
    </lineage>
</organism>
<dbReference type="InterPro" id="IPR002213">
    <property type="entry name" value="UDP_glucos_trans"/>
</dbReference>
<dbReference type="Pfam" id="PF00201">
    <property type="entry name" value="UDPGT"/>
    <property type="match status" value="1"/>
</dbReference>
<dbReference type="Gene3D" id="3.40.50.2000">
    <property type="entry name" value="Glycogen Phosphorylase B"/>
    <property type="match status" value="2"/>
</dbReference>
<proteinExistence type="inferred from homology"/>
<comment type="similarity">
    <text evidence="1">Belongs to the UDP-glycosyltransferase family.</text>
</comment>
<dbReference type="InterPro" id="IPR050426">
    <property type="entry name" value="Glycosyltransferase_28"/>
</dbReference>
<name>A0ABP4SJL8_9ACTN</name>
<dbReference type="PANTHER" id="PTHR48050">
    <property type="entry name" value="STEROL 3-BETA-GLUCOSYLTRANSFERASE"/>
    <property type="match status" value="1"/>
</dbReference>
<keyword evidence="4" id="KW-1185">Reference proteome</keyword>
<keyword evidence="2" id="KW-0808">Transferase</keyword>
<gene>
    <name evidence="3" type="ORF">GCM10009745_16140</name>
</gene>
<dbReference type="EMBL" id="BAAANF010000004">
    <property type="protein sequence ID" value="GAA1673879.1"/>
    <property type="molecule type" value="Genomic_DNA"/>
</dbReference>
<dbReference type="Proteomes" id="UP001500280">
    <property type="component" value="Unassembled WGS sequence"/>
</dbReference>
<sequence>MGKHIAFLTIPAAGHLNPTLPLVAELVRRGHRVSYATGPTYRSAVEAAGATMVELDWVPRPLKVSPGGQTTADLSAMLTGYVRAARPLMPVLEKWLRDDRPDLFCYDMMTFIGSMLADKLGLPEATTVANFATNEHFDLTPSLIPADFDPGHPAFQEFLAERSAFAREFGVPVDKVAAAGAVAPLNLVFIPREFQIAGETFDERFHFVGPAIGARVPTADWEPPGSPLLFISLGTAVNDRPDFFAACTEAFAGTDWQVAMAIGDQVDVASLGELPPNFDVRPYFPQPTVLAHADAFLTHAGMNSVMESLLNQVPMATYPQTPEQQANARRVTELDLGQQLPDLTPTSLRSTVDAIVADPAIRKSLADMHAHLTTAGGPTQAADAIEAQLAL</sequence>
<evidence type="ECO:0000256" key="1">
    <source>
        <dbReference type="ARBA" id="ARBA00009995"/>
    </source>
</evidence>
<dbReference type="NCBIfam" id="TIGR01426">
    <property type="entry name" value="MGT"/>
    <property type="match status" value="1"/>
</dbReference>
<dbReference type="PANTHER" id="PTHR48050:SF13">
    <property type="entry name" value="STEROL 3-BETA-GLUCOSYLTRANSFERASE UGT80A2"/>
    <property type="match status" value="1"/>
</dbReference>
<protein>
    <submittedName>
        <fullName evidence="3">Glycosyltransferase</fullName>
    </submittedName>
</protein>
<evidence type="ECO:0000256" key="2">
    <source>
        <dbReference type="ARBA" id="ARBA00022679"/>
    </source>
</evidence>